<feature type="compositionally biased region" description="Polar residues" evidence="1">
    <location>
        <begin position="511"/>
        <end position="533"/>
    </location>
</feature>
<name>B0DDX3_LACBS</name>
<feature type="compositionally biased region" description="Acidic residues" evidence="1">
    <location>
        <begin position="762"/>
        <end position="772"/>
    </location>
</feature>
<keyword evidence="2" id="KW-1133">Transmembrane helix</keyword>
<feature type="transmembrane region" description="Helical" evidence="2">
    <location>
        <begin position="98"/>
        <end position="119"/>
    </location>
</feature>
<evidence type="ECO:0000256" key="1">
    <source>
        <dbReference type="SAM" id="MobiDB-lite"/>
    </source>
</evidence>
<feature type="region of interest" description="Disordered" evidence="1">
    <location>
        <begin position="746"/>
        <end position="789"/>
    </location>
</feature>
<dbReference type="KEGG" id="lbc:LACBIDRAFT_294566"/>
<dbReference type="AlphaFoldDB" id="B0DDX3"/>
<keyword evidence="2" id="KW-0812">Transmembrane</keyword>
<protein>
    <submittedName>
        <fullName evidence="3">Predicted protein</fullName>
    </submittedName>
</protein>
<dbReference type="HOGENOM" id="CLU_312397_0_0_1"/>
<dbReference type="OrthoDB" id="3131903at2759"/>
<evidence type="ECO:0000256" key="2">
    <source>
        <dbReference type="SAM" id="Phobius"/>
    </source>
</evidence>
<gene>
    <name evidence="3" type="ORF">LACBIDRAFT_294566</name>
</gene>
<keyword evidence="4" id="KW-1185">Reference proteome</keyword>
<dbReference type="RefSeq" id="XP_001882092.1">
    <property type="nucleotide sequence ID" value="XM_001882057.1"/>
</dbReference>
<evidence type="ECO:0000313" key="3">
    <source>
        <dbReference type="EMBL" id="EDR07161.1"/>
    </source>
</evidence>
<dbReference type="EMBL" id="DS547105">
    <property type="protein sequence ID" value="EDR07161.1"/>
    <property type="molecule type" value="Genomic_DNA"/>
</dbReference>
<feature type="region of interest" description="Disordered" evidence="1">
    <location>
        <begin position="511"/>
        <end position="540"/>
    </location>
</feature>
<dbReference type="Proteomes" id="UP000001194">
    <property type="component" value="Unassembled WGS sequence"/>
</dbReference>
<organism evidence="4">
    <name type="scientific">Laccaria bicolor (strain S238N-H82 / ATCC MYA-4686)</name>
    <name type="common">Bicoloured deceiver</name>
    <name type="synonym">Laccaria laccata var. bicolor</name>
    <dbReference type="NCBI Taxonomy" id="486041"/>
    <lineage>
        <taxon>Eukaryota</taxon>
        <taxon>Fungi</taxon>
        <taxon>Dikarya</taxon>
        <taxon>Basidiomycota</taxon>
        <taxon>Agaricomycotina</taxon>
        <taxon>Agaricomycetes</taxon>
        <taxon>Agaricomycetidae</taxon>
        <taxon>Agaricales</taxon>
        <taxon>Agaricineae</taxon>
        <taxon>Hydnangiaceae</taxon>
        <taxon>Laccaria</taxon>
    </lineage>
</organism>
<keyword evidence="2" id="KW-0472">Membrane</keyword>
<reference evidence="3 4" key="1">
    <citation type="journal article" date="2008" name="Nature">
        <title>The genome of Laccaria bicolor provides insights into mycorrhizal symbiosis.</title>
        <authorList>
            <person name="Martin F."/>
            <person name="Aerts A."/>
            <person name="Ahren D."/>
            <person name="Brun A."/>
            <person name="Danchin E.G.J."/>
            <person name="Duchaussoy F."/>
            <person name="Gibon J."/>
            <person name="Kohler A."/>
            <person name="Lindquist E."/>
            <person name="Pereda V."/>
            <person name="Salamov A."/>
            <person name="Shapiro H.J."/>
            <person name="Wuyts J."/>
            <person name="Blaudez D."/>
            <person name="Buee M."/>
            <person name="Brokstein P."/>
            <person name="Canbaeck B."/>
            <person name="Cohen D."/>
            <person name="Courty P.E."/>
            <person name="Coutinho P.M."/>
            <person name="Delaruelle C."/>
            <person name="Detter J.C."/>
            <person name="Deveau A."/>
            <person name="DiFazio S."/>
            <person name="Duplessis S."/>
            <person name="Fraissinet-Tachet L."/>
            <person name="Lucic E."/>
            <person name="Frey-Klett P."/>
            <person name="Fourrey C."/>
            <person name="Feussner I."/>
            <person name="Gay G."/>
            <person name="Grimwood J."/>
            <person name="Hoegger P.J."/>
            <person name="Jain P."/>
            <person name="Kilaru S."/>
            <person name="Labbe J."/>
            <person name="Lin Y.C."/>
            <person name="Legue V."/>
            <person name="Le Tacon F."/>
            <person name="Marmeisse R."/>
            <person name="Melayah D."/>
            <person name="Montanini B."/>
            <person name="Muratet M."/>
            <person name="Nehls U."/>
            <person name="Niculita-Hirzel H."/>
            <person name="Oudot-Le Secq M.P."/>
            <person name="Peter M."/>
            <person name="Quesneville H."/>
            <person name="Rajashekar B."/>
            <person name="Reich M."/>
            <person name="Rouhier N."/>
            <person name="Schmutz J."/>
            <person name="Yin T."/>
            <person name="Chalot M."/>
            <person name="Henrissat B."/>
            <person name="Kuees U."/>
            <person name="Lucas S."/>
            <person name="Van de Peer Y."/>
            <person name="Podila G.K."/>
            <person name="Polle A."/>
            <person name="Pukkila P.J."/>
            <person name="Richardson P.M."/>
            <person name="Rouze P."/>
            <person name="Sanders I.R."/>
            <person name="Stajich J.E."/>
            <person name="Tunlid A."/>
            <person name="Tuskan G."/>
            <person name="Grigoriev I.V."/>
        </authorList>
    </citation>
    <scope>NUCLEOTIDE SEQUENCE [LARGE SCALE GENOMIC DNA]</scope>
    <source>
        <strain evidence="4">S238N-H82 / ATCC MYA-4686</strain>
    </source>
</reference>
<dbReference type="InParanoid" id="B0DDX3"/>
<feature type="region of interest" description="Disordered" evidence="1">
    <location>
        <begin position="561"/>
        <end position="584"/>
    </location>
</feature>
<sequence>MYLPYQGSPPFLPIFSTTFRQGVVPSYYYDEVEEKTAIMPSVLLFGPTPGLRKFIYRVRLQEHGENDPNLTIGLVAVTGPERLTYYFKNDCLPAMPSAVACLGFILLFTIIFFINSLFFTKASLTARRYTTVYLIVDTIRSRIKGNTSAVPKMLRKFFIEISDSDMDVPLGIQHVTTQGSGGTLLNTQNASAQHGISVGLKTPPDSHMDRSAQSPREPWDPGFQRLIAVAHLEVGRRPLKMTMTMIMMTKTTSTTTLMSTLLRVLSAGHPFQQLSTKHKYIKHTRFLLSPCAIPRSGTKTSMSDSSLPPTAPLIYTHHLRKPRVGLLSLRICIYIGKDHLMSTCGSGSGETGGTWRPIQAGYSHPRLPGHQFQVLKSARPTWIMRLTWQKRYRRGSSIIHVSPTKFQLPSIGMVGAWNVGLCQCPLRGLRLPSHTSGNGGETDNGENFVLNEGDFDRFELFKIHRPVKNILRRRIWGFESGQNFPVHCLQHNYFSPNSISIDVERRSRNISFDSTSNSNGGVTASLEWSSSAEDGNDDQERRKEPWCWSWSEYQYEERAGCTDRRRRKDKVAPPSSSPVLPTPILTPVHPGSGSHSHWYCLRGTDSPSVSTHSGSPFASTLLKLTSQIDFRALGMRPPFAQAPIETAGLEELGYCHALLPLSPTESSSSVPPILILLGVGGPGQQLARPFPPPPHKGQLLVDHPLSSADVGGEWKRAGIATTATDSGFVIDHPRPQPGVGVEGLVGYYDPGGGGASSPDPDLLPEPETEMEGGNDTAPSQSSEGGDEDSSMADLLLLYHHSPAARPIPITGAEACELELGETVKRAGVFDLDPPRASSALGFGDASALDLGPHATEHALLATLTTRQQALDQRELGLAARQERIEGMEERVGEVQRGVGYREDVVGRRGEVIERREEEVEQREMVVERRKMSEGGRTGT</sequence>
<dbReference type="GeneID" id="6077813"/>
<accession>B0DDX3</accession>
<evidence type="ECO:0000313" key="4">
    <source>
        <dbReference type="Proteomes" id="UP000001194"/>
    </source>
</evidence>
<proteinExistence type="predicted"/>